<proteinExistence type="predicted"/>
<keyword evidence="2" id="KW-0732">Signal</keyword>
<protein>
    <submittedName>
        <fullName evidence="3">Uncharacterized protein</fullName>
    </submittedName>
</protein>
<dbReference type="Proteomes" id="UP000765509">
    <property type="component" value="Unassembled WGS sequence"/>
</dbReference>
<evidence type="ECO:0000256" key="1">
    <source>
        <dbReference type="SAM" id="MobiDB-lite"/>
    </source>
</evidence>
<organism evidence="3 4">
    <name type="scientific">Austropuccinia psidii MF-1</name>
    <dbReference type="NCBI Taxonomy" id="1389203"/>
    <lineage>
        <taxon>Eukaryota</taxon>
        <taxon>Fungi</taxon>
        <taxon>Dikarya</taxon>
        <taxon>Basidiomycota</taxon>
        <taxon>Pucciniomycotina</taxon>
        <taxon>Pucciniomycetes</taxon>
        <taxon>Pucciniales</taxon>
        <taxon>Sphaerophragmiaceae</taxon>
        <taxon>Austropuccinia</taxon>
    </lineage>
</organism>
<accession>A0A9Q3EF46</accession>
<evidence type="ECO:0000313" key="3">
    <source>
        <dbReference type="EMBL" id="MBW0517686.1"/>
    </source>
</evidence>
<feature type="compositionally biased region" description="Polar residues" evidence="1">
    <location>
        <begin position="136"/>
        <end position="151"/>
    </location>
</feature>
<sequence length="256" mass="28704">MAILDQIMIGALLGLLGFPQCLSRGPWYALCGPSGIKTECVVKRIRRISNYPPDLDTEGSDESDGEEVKVVNNLVGHQSMYFSFRAPCQKIPKPPHSGTPRNFQPTLATIPISLPPASPSSSHTRPAMVPEVRPSPLQQSRASPIVTSQKLQPEAISSRRRGELSPLSFPATQVFHQRDCWPIRVTREYPNTASENHDAVARFFRKADRNSREVIMYANDRTIPGTSSEEMAANVSWYEDELINFQRNFEHMGRDN</sequence>
<name>A0A9Q3EF46_9BASI</name>
<comment type="caution">
    <text evidence="3">The sequence shown here is derived from an EMBL/GenBank/DDBJ whole genome shotgun (WGS) entry which is preliminary data.</text>
</comment>
<feature type="signal peptide" evidence="2">
    <location>
        <begin position="1"/>
        <end position="23"/>
    </location>
</feature>
<feature type="chain" id="PRO_5040285646" evidence="2">
    <location>
        <begin position="24"/>
        <end position="256"/>
    </location>
</feature>
<dbReference type="EMBL" id="AVOT02026113">
    <property type="protein sequence ID" value="MBW0517686.1"/>
    <property type="molecule type" value="Genomic_DNA"/>
</dbReference>
<evidence type="ECO:0000313" key="4">
    <source>
        <dbReference type="Proteomes" id="UP000765509"/>
    </source>
</evidence>
<evidence type="ECO:0000256" key="2">
    <source>
        <dbReference type="SAM" id="SignalP"/>
    </source>
</evidence>
<gene>
    <name evidence="3" type="ORF">O181_057401</name>
</gene>
<keyword evidence="4" id="KW-1185">Reference proteome</keyword>
<feature type="region of interest" description="Disordered" evidence="1">
    <location>
        <begin position="116"/>
        <end position="163"/>
    </location>
</feature>
<reference evidence="3" key="1">
    <citation type="submission" date="2021-03" db="EMBL/GenBank/DDBJ databases">
        <title>Draft genome sequence of rust myrtle Austropuccinia psidii MF-1, a brazilian biotype.</title>
        <authorList>
            <person name="Quecine M.C."/>
            <person name="Pachon D.M.R."/>
            <person name="Bonatelli M.L."/>
            <person name="Correr F.H."/>
            <person name="Franceschini L.M."/>
            <person name="Leite T.F."/>
            <person name="Margarido G.R.A."/>
            <person name="Almeida C.A."/>
            <person name="Ferrarezi J.A."/>
            <person name="Labate C.A."/>
        </authorList>
    </citation>
    <scope>NUCLEOTIDE SEQUENCE</scope>
    <source>
        <strain evidence="3">MF-1</strain>
    </source>
</reference>
<dbReference type="AlphaFoldDB" id="A0A9Q3EF46"/>